<evidence type="ECO:0000313" key="3">
    <source>
        <dbReference type="EMBL" id="OMI37153.1"/>
    </source>
</evidence>
<dbReference type="GO" id="GO:0016787">
    <property type="term" value="F:hydrolase activity"/>
    <property type="evidence" value="ECO:0007669"/>
    <property type="project" value="UniProtKB-KW"/>
</dbReference>
<dbReference type="InterPro" id="IPR052350">
    <property type="entry name" value="Metallo-dep_Lactonases"/>
</dbReference>
<dbReference type="PANTHER" id="PTHR43569:SF2">
    <property type="entry name" value="AMIDOHYDROLASE-RELATED DOMAIN-CONTAINING PROTEIN"/>
    <property type="match status" value="1"/>
</dbReference>
<evidence type="ECO:0000259" key="2">
    <source>
        <dbReference type="Pfam" id="PF04909"/>
    </source>
</evidence>
<accession>A0A1R1SFX5</accession>
<dbReference type="STRING" id="67365.GCA_001704635_03968"/>
<dbReference type="AlphaFoldDB" id="A0A1R1SFX5"/>
<dbReference type="SUPFAM" id="SSF51556">
    <property type="entry name" value="Metallo-dependent hydrolases"/>
    <property type="match status" value="1"/>
</dbReference>
<dbReference type="Gene3D" id="3.20.20.140">
    <property type="entry name" value="Metal-dependent hydrolases"/>
    <property type="match status" value="1"/>
</dbReference>
<dbReference type="Pfam" id="PF04909">
    <property type="entry name" value="Amidohydro_2"/>
    <property type="match status" value="1"/>
</dbReference>
<dbReference type="PANTHER" id="PTHR43569">
    <property type="entry name" value="AMIDOHYDROLASE"/>
    <property type="match status" value="1"/>
</dbReference>
<evidence type="ECO:0000256" key="1">
    <source>
        <dbReference type="ARBA" id="ARBA00038310"/>
    </source>
</evidence>
<proteinExistence type="inferred from homology"/>
<feature type="domain" description="Amidohydrolase-related" evidence="2">
    <location>
        <begin position="4"/>
        <end position="280"/>
    </location>
</feature>
<gene>
    <name evidence="3" type="ORF">SPAR_22419</name>
</gene>
<comment type="similarity">
    <text evidence="1">Belongs to the metallo-dependent hydrolases superfamily.</text>
</comment>
<dbReference type="RefSeq" id="WP_065968296.1">
    <property type="nucleotide sequence ID" value="NZ_ASQP01000317.1"/>
</dbReference>
<keyword evidence="4" id="KW-1185">Reference proteome</keyword>
<evidence type="ECO:0000313" key="4">
    <source>
        <dbReference type="Proteomes" id="UP000186168"/>
    </source>
</evidence>
<dbReference type="EMBL" id="ASQP01000317">
    <property type="protein sequence ID" value="OMI37153.1"/>
    <property type="molecule type" value="Genomic_DNA"/>
</dbReference>
<dbReference type="InterPro" id="IPR006680">
    <property type="entry name" value="Amidohydro-rel"/>
</dbReference>
<dbReference type="InterPro" id="IPR032466">
    <property type="entry name" value="Metal_Hydrolase"/>
</dbReference>
<name>A0A1R1SFX5_9ACTN</name>
<keyword evidence="3" id="KW-0378">Hydrolase</keyword>
<dbReference type="GeneID" id="96748269"/>
<protein>
    <submittedName>
        <fullName evidence="3">Amidohydrolase 2</fullName>
    </submittedName>
</protein>
<reference evidence="3 4" key="1">
    <citation type="submission" date="2013-05" db="EMBL/GenBank/DDBJ databases">
        <title>Genome sequence of Streptomyces sparsogenes DSM 40356.</title>
        <authorList>
            <person name="Coyne S."/>
            <person name="Seebeck F.P."/>
        </authorList>
    </citation>
    <scope>NUCLEOTIDE SEQUENCE [LARGE SCALE GENOMIC DNA]</scope>
    <source>
        <strain evidence="3 4">DSM 40356</strain>
    </source>
</reference>
<dbReference type="Proteomes" id="UP000186168">
    <property type="component" value="Unassembled WGS sequence"/>
</dbReference>
<organism evidence="3 4">
    <name type="scientific">Streptomyces sparsogenes DSM 40356</name>
    <dbReference type="NCBI Taxonomy" id="1331668"/>
    <lineage>
        <taxon>Bacteria</taxon>
        <taxon>Bacillati</taxon>
        <taxon>Actinomycetota</taxon>
        <taxon>Actinomycetes</taxon>
        <taxon>Kitasatosporales</taxon>
        <taxon>Streptomycetaceae</taxon>
        <taxon>Streptomyces</taxon>
    </lineage>
</organism>
<comment type="caution">
    <text evidence="3">The sequence shown here is derived from an EMBL/GenBank/DDBJ whole genome shotgun (WGS) entry which is preliminary data.</text>
</comment>
<sequence length="282" mass="30752">MPRIDAHHHLWDLARREQPWMDGPWADPIRRTYTVEDLEPHLDAHGVAATVVVQSSSSHQETLELLATAAASERVAGVVGWADLTDPALPEVVAALRAAPGGDRLVGLRHQVQDEPDPRWLDRPDVRRALTHLAEADLAYDLLVTPRELPAAIDAVRELPAVRFVLDHAAKPPVADGARAPWDRELAALAELPNVVCKLSGLVTEAAWDAWRPEQVLPYARHVLDTFGPDRVLFGSDWPVCTLAATYDQVVALAEAATLHLAEPERAAVFGGTAARAYGLKV</sequence>